<evidence type="ECO:0000313" key="1">
    <source>
        <dbReference type="EMBL" id="RKF63508.1"/>
    </source>
</evidence>
<dbReference type="OrthoDB" id="3599509at2759"/>
<dbReference type="STRING" id="212602.A0A420I1E9"/>
<evidence type="ECO:0008006" key="3">
    <source>
        <dbReference type="Google" id="ProtNLM"/>
    </source>
</evidence>
<evidence type="ECO:0000313" key="2">
    <source>
        <dbReference type="Proteomes" id="UP000286134"/>
    </source>
</evidence>
<name>A0A420I1E9_9PEZI</name>
<dbReference type="InterPro" id="IPR052579">
    <property type="entry name" value="Zinc_finger_SWIM"/>
</dbReference>
<dbReference type="PANTHER" id="PTHR31569">
    <property type="entry name" value="SWIM-TYPE DOMAIN-CONTAINING PROTEIN"/>
    <property type="match status" value="1"/>
</dbReference>
<dbReference type="AlphaFoldDB" id="A0A420I1E9"/>
<gene>
    <name evidence="1" type="ORF">OnM2_025091</name>
</gene>
<reference evidence="1 2" key="1">
    <citation type="journal article" date="2018" name="BMC Genomics">
        <title>Comparative genome analyses reveal sequence features reflecting distinct modes of host-adaptation between dicot and monocot powdery mildew.</title>
        <authorList>
            <person name="Wu Y."/>
            <person name="Ma X."/>
            <person name="Pan Z."/>
            <person name="Kale S.D."/>
            <person name="Song Y."/>
            <person name="King H."/>
            <person name="Zhang Q."/>
            <person name="Presley C."/>
            <person name="Deng X."/>
            <person name="Wei C.I."/>
            <person name="Xiao S."/>
        </authorList>
    </citation>
    <scope>NUCLEOTIDE SEQUENCE [LARGE SCALE GENOMIC DNA]</scope>
    <source>
        <strain evidence="1">UMSG2</strain>
    </source>
</reference>
<dbReference type="Proteomes" id="UP000286134">
    <property type="component" value="Unassembled WGS sequence"/>
</dbReference>
<proteinExistence type="predicted"/>
<organism evidence="1 2">
    <name type="scientific">Erysiphe neolycopersici</name>
    <dbReference type="NCBI Taxonomy" id="212602"/>
    <lineage>
        <taxon>Eukaryota</taxon>
        <taxon>Fungi</taxon>
        <taxon>Dikarya</taxon>
        <taxon>Ascomycota</taxon>
        <taxon>Pezizomycotina</taxon>
        <taxon>Leotiomycetes</taxon>
        <taxon>Erysiphales</taxon>
        <taxon>Erysiphaceae</taxon>
        <taxon>Erysiphe</taxon>
    </lineage>
</organism>
<accession>A0A420I1E9</accession>
<dbReference type="PANTHER" id="PTHR31569:SF4">
    <property type="entry name" value="SWIM-TYPE DOMAIN-CONTAINING PROTEIN"/>
    <property type="match status" value="1"/>
</dbReference>
<comment type="caution">
    <text evidence="1">The sequence shown here is derived from an EMBL/GenBank/DDBJ whole genome shotgun (WGS) entry which is preliminary data.</text>
</comment>
<protein>
    <recommendedName>
        <fullName evidence="3">MULE transposase domain-containing protein</fullName>
    </recommendedName>
</protein>
<dbReference type="EMBL" id="MCFK01002514">
    <property type="protein sequence ID" value="RKF63508.1"/>
    <property type="molecule type" value="Genomic_DNA"/>
</dbReference>
<keyword evidence="2" id="KW-1185">Reference proteome</keyword>
<sequence length="379" mass="43791">MPMLHIGAVTSDNLTLSVGLALMGVVQEKFSESYHVLCSWHVNQNFRANTKKFCPKPEKDEEFHQMHEEFYEAWIHIIASPTKLFYRARLAVFQIAAFPTPAIKDTWLVLEEKLVACWVDEIPHFRNKTASRLEPLVKTVFDWPILFWSNQRENILIKQMNHQRSRKILAQKDLFLKIKDHVYGNCLEHLWAECSKLRRDDSRPEIPCTGLVKSSMGIPCSHDLWLPRESGRLYIQRNMLHSHWFIERPEPGHIFPDDDTSVIMDPNDTIDKRRAIKKARHGGRKRGIRQANRKLSTFEHQIIVSPDAQNQLAWENIAANHRQERILMMENTIKTIPTPSSVAPLNYPFSSSSSSPYPSIVATQAPIYSSLVPTQAPQN</sequence>